<dbReference type="Gene3D" id="3.30.200.20">
    <property type="entry name" value="Phosphorylase Kinase, domain 1"/>
    <property type="match status" value="1"/>
</dbReference>
<dbReference type="Proteomes" id="UP000050640">
    <property type="component" value="Unplaced"/>
</dbReference>
<evidence type="ECO:0000313" key="2">
    <source>
        <dbReference type="Proteomes" id="UP000050640"/>
    </source>
</evidence>
<accession>A0A0R3RTE1</accession>
<keyword evidence="2" id="KW-1185">Reference proteome</keyword>
<dbReference type="WBParaSite" id="EEL_0000521901-mRNA-1">
    <property type="protein sequence ID" value="EEL_0000521901-mRNA-1"/>
    <property type="gene ID" value="EEL_0000521901"/>
</dbReference>
<evidence type="ECO:0000256" key="1">
    <source>
        <dbReference type="SAM" id="MobiDB-lite"/>
    </source>
</evidence>
<protein>
    <submittedName>
        <fullName evidence="3">Protein kinase domain-containing protein</fullName>
    </submittedName>
</protein>
<dbReference type="InterPro" id="IPR011009">
    <property type="entry name" value="Kinase-like_dom_sf"/>
</dbReference>
<feature type="region of interest" description="Disordered" evidence="1">
    <location>
        <begin position="216"/>
        <end position="238"/>
    </location>
</feature>
<dbReference type="SUPFAM" id="SSF56112">
    <property type="entry name" value="Protein kinase-like (PK-like)"/>
    <property type="match status" value="1"/>
</dbReference>
<proteinExistence type="predicted"/>
<feature type="compositionally biased region" description="Basic and acidic residues" evidence="1">
    <location>
        <begin position="220"/>
        <end position="238"/>
    </location>
</feature>
<organism evidence="2 3">
    <name type="scientific">Elaeophora elaphi</name>
    <dbReference type="NCBI Taxonomy" id="1147741"/>
    <lineage>
        <taxon>Eukaryota</taxon>
        <taxon>Metazoa</taxon>
        <taxon>Ecdysozoa</taxon>
        <taxon>Nematoda</taxon>
        <taxon>Chromadorea</taxon>
        <taxon>Rhabditida</taxon>
        <taxon>Spirurina</taxon>
        <taxon>Spiruromorpha</taxon>
        <taxon>Filarioidea</taxon>
        <taxon>Onchocercidae</taxon>
        <taxon>Elaeophora</taxon>
    </lineage>
</organism>
<reference evidence="3" key="1">
    <citation type="submission" date="2017-02" db="UniProtKB">
        <authorList>
            <consortium name="WormBaseParasite"/>
        </authorList>
    </citation>
    <scope>IDENTIFICATION</scope>
</reference>
<evidence type="ECO:0000313" key="3">
    <source>
        <dbReference type="WBParaSite" id="EEL_0000521901-mRNA-1"/>
    </source>
</evidence>
<dbReference type="AlphaFoldDB" id="A0A0R3RTE1"/>
<dbReference type="STRING" id="1147741.A0A0R3RTE1"/>
<name>A0A0R3RTE1_9BILA</name>
<sequence length="238" mass="27440">MAAATTSKVSHTTAARTASTTYKLCRKISAGSFGNIYFAIVIATGNEVAVKLESIKARHPQRLYESRVYKILSKGFDCDDLFNHCNRLFRLFSMKTVLLLAEHMIRPGQFLDWYRWYCNKLFLINFDLRRNIVTVALVNIFLIVQTRLFAKAFQSNSQYIFVTVINHALMKLPITCILNDCFWFSPNSGPHGLFQYDYKFDWTTLKQQTIKNMASSAHASKRDIKEEHGRGEITDDLK</sequence>